<dbReference type="EMBL" id="LRDH01000101">
    <property type="protein sequence ID" value="PPV15309.1"/>
    <property type="molecule type" value="Genomic_DNA"/>
</dbReference>
<gene>
    <name evidence="1" type="ORF">AWN73_12465</name>
</gene>
<dbReference type="InterPro" id="IPR025460">
    <property type="entry name" value="DUF4280"/>
</dbReference>
<comment type="caution">
    <text evidence="1">The sequence shown here is derived from an EMBL/GenBank/DDBJ whole genome shotgun (WGS) entry which is preliminary data.</text>
</comment>
<protein>
    <recommendedName>
        <fullName evidence="3">DUF4280 domain-containing protein</fullName>
    </recommendedName>
</protein>
<evidence type="ECO:0000313" key="2">
    <source>
        <dbReference type="Proteomes" id="UP000238081"/>
    </source>
</evidence>
<name>A0A2S7FBE2_CLOBU</name>
<dbReference type="Proteomes" id="UP000238081">
    <property type="component" value="Unassembled WGS sequence"/>
</dbReference>
<dbReference type="Pfam" id="PF14107">
    <property type="entry name" value="DUF4280"/>
    <property type="match status" value="1"/>
</dbReference>
<proteinExistence type="predicted"/>
<evidence type="ECO:0000313" key="1">
    <source>
        <dbReference type="EMBL" id="PPV15309.1"/>
    </source>
</evidence>
<evidence type="ECO:0008006" key="3">
    <source>
        <dbReference type="Google" id="ProtNLM"/>
    </source>
</evidence>
<dbReference type="RefSeq" id="WP_043666489.1">
    <property type="nucleotide sequence ID" value="NZ_JAQCUC010000021.1"/>
</dbReference>
<dbReference type="AlphaFoldDB" id="A0A2S7FBE2"/>
<sequence length="133" mass="14672">MASEYIVRGAEMKCNCGSNKRKINLPVSHGSYVNEEKCGTTKPILNCDDKTEENISYFGVCPLHGKEEERIDVIDDKGNLISNGKKCKLELGGEWQVTKEDYLVDGKPALTTDSIMFTNCGGIITFLTSGQED</sequence>
<accession>A0A2S7FBE2</accession>
<organism evidence="1 2">
    <name type="scientific">Clostridium butyricum</name>
    <dbReference type="NCBI Taxonomy" id="1492"/>
    <lineage>
        <taxon>Bacteria</taxon>
        <taxon>Bacillati</taxon>
        <taxon>Bacillota</taxon>
        <taxon>Clostridia</taxon>
        <taxon>Eubacteriales</taxon>
        <taxon>Clostridiaceae</taxon>
        <taxon>Clostridium</taxon>
    </lineage>
</organism>
<reference evidence="1 2" key="1">
    <citation type="submission" date="2016-01" db="EMBL/GenBank/DDBJ databases">
        <title>Characterization of the Clostridium difficile lineages that are prevalent in Hong Kong and China.</title>
        <authorList>
            <person name="Kwok J.S.-L."/>
            <person name="Lam W.-Y."/>
            <person name="Ip M."/>
            <person name="Chan T.-F."/>
            <person name="Hawkey P.M."/>
            <person name="Tsui S.K.-W."/>
        </authorList>
    </citation>
    <scope>NUCLEOTIDE SEQUENCE [LARGE SCALE GENOMIC DNA]</scope>
    <source>
        <strain evidence="1 2">300064</strain>
    </source>
</reference>